<dbReference type="Pfam" id="PF00867">
    <property type="entry name" value="XPG_I"/>
    <property type="match status" value="1"/>
</dbReference>
<evidence type="ECO:0000259" key="15">
    <source>
        <dbReference type="SMART" id="SM00484"/>
    </source>
</evidence>
<feature type="region of interest" description="Disordered" evidence="14">
    <location>
        <begin position="510"/>
        <end position="529"/>
    </location>
</feature>
<dbReference type="FunFam" id="1.10.150.20:FF:000011">
    <property type="entry name" value="exonuclease 1"/>
    <property type="match status" value="1"/>
</dbReference>
<feature type="region of interest" description="Disordered" evidence="14">
    <location>
        <begin position="340"/>
        <end position="450"/>
    </location>
</feature>
<dbReference type="STRING" id="675120.N1PFT4"/>
<dbReference type="GO" id="GO:0035312">
    <property type="term" value="F:5'-3' DNA exonuclease activity"/>
    <property type="evidence" value="ECO:0007669"/>
    <property type="project" value="InterPro"/>
</dbReference>
<keyword evidence="4" id="KW-0540">Nuclease</keyword>
<evidence type="ECO:0000256" key="3">
    <source>
        <dbReference type="ARBA" id="ARBA00010563"/>
    </source>
</evidence>
<dbReference type="Gene3D" id="1.10.150.20">
    <property type="entry name" value="5' to 3' exonuclease, C-terminal subdomain"/>
    <property type="match status" value="1"/>
</dbReference>
<comment type="similarity">
    <text evidence="3">Belongs to the XPG/RAD2 endonuclease family. EXO1 subfamily.</text>
</comment>
<keyword evidence="6" id="KW-0227">DNA damage</keyword>
<dbReference type="InterPro" id="IPR006086">
    <property type="entry name" value="XPG-I_dom"/>
</dbReference>
<evidence type="ECO:0000256" key="12">
    <source>
        <dbReference type="ARBA" id="ARBA00023204"/>
    </source>
</evidence>
<feature type="domain" description="XPG N-terminal" evidence="16">
    <location>
        <begin position="1"/>
        <end position="99"/>
    </location>
</feature>
<keyword evidence="10" id="KW-0267">Excision nuclease</keyword>
<dbReference type="InterPro" id="IPR029060">
    <property type="entry name" value="PIN-like_dom_sf"/>
</dbReference>
<evidence type="ECO:0000256" key="2">
    <source>
        <dbReference type="ARBA" id="ARBA00004123"/>
    </source>
</evidence>
<dbReference type="InterPro" id="IPR044752">
    <property type="entry name" value="PIN-like_EXO1"/>
</dbReference>
<evidence type="ECO:0000256" key="8">
    <source>
        <dbReference type="ARBA" id="ARBA00022839"/>
    </source>
</evidence>
<evidence type="ECO:0000256" key="13">
    <source>
        <dbReference type="ARBA" id="ARBA00023242"/>
    </source>
</evidence>
<evidence type="ECO:0000256" key="7">
    <source>
        <dbReference type="ARBA" id="ARBA00022801"/>
    </source>
</evidence>
<dbReference type="PANTHER" id="PTHR11081:SF65">
    <property type="entry name" value="DNA DAMAGE-INDUCIBLE PROTEIN DIN7-RELATED"/>
    <property type="match status" value="1"/>
</dbReference>
<dbReference type="PROSITE" id="PS00841">
    <property type="entry name" value="XPG_1"/>
    <property type="match status" value="1"/>
</dbReference>
<keyword evidence="13" id="KW-0539">Nucleus</keyword>
<evidence type="ECO:0000256" key="10">
    <source>
        <dbReference type="ARBA" id="ARBA00022881"/>
    </source>
</evidence>
<dbReference type="AlphaFoldDB" id="N1PFT4"/>
<dbReference type="SMART" id="SM00485">
    <property type="entry name" value="XPGN"/>
    <property type="match status" value="1"/>
</dbReference>
<gene>
    <name evidence="17" type="ORF">DOTSEDRAFT_158847</name>
</gene>
<dbReference type="EMBL" id="KB446544">
    <property type="protein sequence ID" value="EME40151.1"/>
    <property type="molecule type" value="Genomic_DNA"/>
</dbReference>
<keyword evidence="12" id="KW-0234">DNA repair</keyword>
<reference evidence="18" key="1">
    <citation type="journal article" date="2012" name="PLoS Genet.">
        <title>The genomes of the fungal plant pathogens Cladosporium fulvum and Dothistroma septosporum reveal adaptation to different hosts and lifestyles but also signatures of common ancestry.</title>
        <authorList>
            <person name="de Wit P.J.G.M."/>
            <person name="van der Burgt A."/>
            <person name="Oekmen B."/>
            <person name="Stergiopoulos I."/>
            <person name="Abd-Elsalam K.A."/>
            <person name="Aerts A.L."/>
            <person name="Bahkali A.H."/>
            <person name="Beenen H.G."/>
            <person name="Chettri P."/>
            <person name="Cox M.P."/>
            <person name="Datema E."/>
            <person name="de Vries R.P."/>
            <person name="Dhillon B."/>
            <person name="Ganley A.R."/>
            <person name="Griffiths S.A."/>
            <person name="Guo Y."/>
            <person name="Hamelin R.C."/>
            <person name="Henrissat B."/>
            <person name="Kabir M.S."/>
            <person name="Jashni M.K."/>
            <person name="Kema G."/>
            <person name="Klaubauf S."/>
            <person name="Lapidus A."/>
            <person name="Levasseur A."/>
            <person name="Lindquist E."/>
            <person name="Mehrabi R."/>
            <person name="Ohm R.A."/>
            <person name="Owen T.J."/>
            <person name="Salamov A."/>
            <person name="Schwelm A."/>
            <person name="Schijlen E."/>
            <person name="Sun H."/>
            <person name="van den Burg H.A."/>
            <person name="van Ham R.C.H.J."/>
            <person name="Zhang S."/>
            <person name="Goodwin S.B."/>
            <person name="Grigoriev I.V."/>
            <person name="Collemare J."/>
            <person name="Bradshaw R.E."/>
        </authorList>
    </citation>
    <scope>NUCLEOTIDE SEQUENCE [LARGE SCALE GENOMIC DNA]</scope>
    <source>
        <strain evidence="18">NZE10 / CBS 128990</strain>
    </source>
</reference>
<feature type="non-terminal residue" evidence="17">
    <location>
        <position position="687"/>
    </location>
</feature>
<dbReference type="PRINTS" id="PR00853">
    <property type="entry name" value="XPGRADSUPER"/>
</dbReference>
<dbReference type="HOGENOM" id="CLU_008978_2_3_1"/>
<dbReference type="SMART" id="SM00484">
    <property type="entry name" value="XPGI"/>
    <property type="match status" value="1"/>
</dbReference>
<dbReference type="Pfam" id="PF00752">
    <property type="entry name" value="XPG_N"/>
    <property type="match status" value="1"/>
</dbReference>
<feature type="compositionally biased region" description="Polar residues" evidence="14">
    <location>
        <begin position="379"/>
        <end position="405"/>
    </location>
</feature>
<dbReference type="GO" id="GO:0017108">
    <property type="term" value="F:5'-flap endonuclease activity"/>
    <property type="evidence" value="ECO:0007669"/>
    <property type="project" value="TreeGrafter"/>
</dbReference>
<dbReference type="CDD" id="cd09908">
    <property type="entry name" value="H3TH_EXO1"/>
    <property type="match status" value="1"/>
</dbReference>
<reference evidence="17 18" key="2">
    <citation type="journal article" date="2012" name="PLoS Pathog.">
        <title>Diverse lifestyles and strategies of plant pathogenesis encoded in the genomes of eighteen Dothideomycetes fungi.</title>
        <authorList>
            <person name="Ohm R.A."/>
            <person name="Feau N."/>
            <person name="Henrissat B."/>
            <person name="Schoch C.L."/>
            <person name="Horwitz B.A."/>
            <person name="Barry K.W."/>
            <person name="Condon B.J."/>
            <person name="Copeland A.C."/>
            <person name="Dhillon B."/>
            <person name="Glaser F."/>
            <person name="Hesse C.N."/>
            <person name="Kosti I."/>
            <person name="LaButti K."/>
            <person name="Lindquist E.A."/>
            <person name="Lucas S."/>
            <person name="Salamov A.A."/>
            <person name="Bradshaw R.E."/>
            <person name="Ciuffetti L."/>
            <person name="Hamelin R.C."/>
            <person name="Kema G.H.J."/>
            <person name="Lawrence C."/>
            <person name="Scott J.A."/>
            <person name="Spatafora J.W."/>
            <person name="Turgeon B.G."/>
            <person name="de Wit P.J.G.M."/>
            <person name="Zhong S."/>
            <person name="Goodwin S.B."/>
            <person name="Grigoriev I.V."/>
        </authorList>
    </citation>
    <scope>NUCLEOTIDE SEQUENCE [LARGE SCALE GENOMIC DNA]</scope>
    <source>
        <strain evidence="18">NZE10 / CBS 128990</strain>
    </source>
</reference>
<evidence type="ECO:0000256" key="6">
    <source>
        <dbReference type="ARBA" id="ARBA00022763"/>
    </source>
</evidence>
<feature type="compositionally biased region" description="Polar residues" evidence="14">
    <location>
        <begin position="514"/>
        <end position="523"/>
    </location>
</feature>
<dbReference type="SMART" id="SM00279">
    <property type="entry name" value="HhH2"/>
    <property type="match status" value="1"/>
</dbReference>
<dbReference type="Gene3D" id="3.40.50.1010">
    <property type="entry name" value="5'-nuclease"/>
    <property type="match status" value="1"/>
</dbReference>
<dbReference type="InterPro" id="IPR006085">
    <property type="entry name" value="XPG_DNA_repair_N"/>
</dbReference>
<dbReference type="InterPro" id="IPR019974">
    <property type="entry name" value="XPG_CS"/>
</dbReference>
<proteinExistence type="inferred from homology"/>
<dbReference type="InterPro" id="IPR037315">
    <property type="entry name" value="EXO1_H3TH"/>
</dbReference>
<feature type="domain" description="XPG-I" evidence="15">
    <location>
        <begin position="138"/>
        <end position="208"/>
    </location>
</feature>
<dbReference type="GO" id="GO:0006281">
    <property type="term" value="P:DNA repair"/>
    <property type="evidence" value="ECO:0007669"/>
    <property type="project" value="UniProtKB-KW"/>
</dbReference>
<evidence type="ECO:0000256" key="4">
    <source>
        <dbReference type="ARBA" id="ARBA00022722"/>
    </source>
</evidence>
<protein>
    <submittedName>
        <fullName evidence="17">Uncharacterized protein</fullName>
    </submittedName>
</protein>
<dbReference type="FunFam" id="3.40.50.1010:FF:000002">
    <property type="entry name" value="Exonuclease 1, putative"/>
    <property type="match status" value="1"/>
</dbReference>
<dbReference type="OrthoDB" id="26491at2759"/>
<evidence type="ECO:0000313" key="17">
    <source>
        <dbReference type="EMBL" id="EME40151.1"/>
    </source>
</evidence>
<feature type="region of interest" description="Disordered" evidence="14">
    <location>
        <begin position="474"/>
        <end position="494"/>
    </location>
</feature>
<accession>N1PFT4</accession>
<comment type="subcellular location">
    <subcellularLocation>
        <location evidence="2">Nucleus</location>
    </subcellularLocation>
</comment>
<dbReference type="InterPro" id="IPR008918">
    <property type="entry name" value="HhH2"/>
</dbReference>
<evidence type="ECO:0000256" key="11">
    <source>
        <dbReference type="ARBA" id="ARBA00023125"/>
    </source>
</evidence>
<keyword evidence="18" id="KW-1185">Reference proteome</keyword>
<evidence type="ECO:0000259" key="16">
    <source>
        <dbReference type="SMART" id="SM00485"/>
    </source>
</evidence>
<keyword evidence="8" id="KW-0269">Exonuclease</keyword>
<dbReference type="GO" id="GO:0005634">
    <property type="term" value="C:nucleus"/>
    <property type="evidence" value="ECO:0007669"/>
    <property type="project" value="UniProtKB-SubCell"/>
</dbReference>
<keyword evidence="11" id="KW-0238">DNA-binding</keyword>
<sequence>MGIQGLLPLLKSIHKPTHLRNFSGQTLGVDAYGWLHRGTVSCAIELAEGKPTRKHIDFALHRVRMLIHFGVKPYIVFDGDYLPSKAHTESERAARRKESKRMGLELLRMGRPSQAHLELQKAVDVTPVMARELIEELKRLEVPYVVAPYEADSQLAYLEKQGMIDGVISEDSDLLVFGVKCLLTKLDQYGECVMINRADFTSCREVSLVGWSDKEFRMMAMLSGCDYLPGIDKMGLKTAYRLVRKHKTVDRVVRTVQFDGKMKVPAGYLEAFQKAERTFMHQWVFCPQAQCLLNLDALPEGLEAASIPYIGEHVNPGLAAGVARGDLDPNTKQPIQLPDRFQDRARTHSRTVQTPNEKKGTPITEFFKKRTPLAELDPNSFTPSPTQQRLLESQGPTAWSASQNPGPVRSFGLSRSSTAPVPSSAPRVSRRTATDPSIASRASPKRQRLCSESSIAAAMNGAHDLQEGVTSRFFAKTPAQDSPSGRRKSDKKEEFDLWSDDSIAEAVAAATATPELTQSTAVSSPRKRKKISVFADPPAEEGDSLVGDVTQDSVDISTSLIFDDATEIGTPDTSFAETPPPKQTSIFSKGIAVNFAALKYSSPSSTQRTIARTNTNSLSSSVLPQKLQRRDTTISIPRPIQVIAVDETALVPSSSPIDFTTKQPSAPANDDIIDDNKFLAAEKQALH</sequence>
<keyword evidence="5" id="KW-0479">Metal-binding</keyword>
<dbReference type="InterPro" id="IPR006084">
    <property type="entry name" value="XPG/Rad2"/>
</dbReference>
<comment type="cofactor">
    <cofactor evidence="1">
        <name>Mg(2+)</name>
        <dbReference type="ChEBI" id="CHEBI:18420"/>
    </cofactor>
</comment>
<dbReference type="SUPFAM" id="SSF47807">
    <property type="entry name" value="5' to 3' exonuclease, C-terminal subdomain"/>
    <property type="match status" value="1"/>
</dbReference>
<dbReference type="GO" id="GO:0046872">
    <property type="term" value="F:metal ion binding"/>
    <property type="evidence" value="ECO:0007669"/>
    <property type="project" value="UniProtKB-KW"/>
</dbReference>
<evidence type="ECO:0000313" key="18">
    <source>
        <dbReference type="Proteomes" id="UP000016933"/>
    </source>
</evidence>
<keyword evidence="9" id="KW-0460">Magnesium</keyword>
<dbReference type="InterPro" id="IPR036279">
    <property type="entry name" value="5-3_exonuclease_C_sf"/>
</dbReference>
<dbReference type="PANTHER" id="PTHR11081">
    <property type="entry name" value="FLAP ENDONUCLEASE FAMILY MEMBER"/>
    <property type="match status" value="1"/>
</dbReference>
<evidence type="ECO:0000256" key="9">
    <source>
        <dbReference type="ARBA" id="ARBA00022842"/>
    </source>
</evidence>
<dbReference type="CDD" id="cd09857">
    <property type="entry name" value="PIN_EXO1"/>
    <property type="match status" value="1"/>
</dbReference>
<dbReference type="eggNOG" id="KOG2518">
    <property type="taxonomic scope" value="Eukaryota"/>
</dbReference>
<evidence type="ECO:0000256" key="14">
    <source>
        <dbReference type="SAM" id="MobiDB-lite"/>
    </source>
</evidence>
<dbReference type="GO" id="GO:0003677">
    <property type="term" value="F:DNA binding"/>
    <property type="evidence" value="ECO:0007669"/>
    <property type="project" value="UniProtKB-KW"/>
</dbReference>
<keyword evidence="7" id="KW-0378">Hydrolase</keyword>
<evidence type="ECO:0000256" key="5">
    <source>
        <dbReference type="ARBA" id="ARBA00022723"/>
    </source>
</evidence>
<name>N1PFT4_DOTSN</name>
<evidence type="ECO:0000256" key="1">
    <source>
        <dbReference type="ARBA" id="ARBA00001946"/>
    </source>
</evidence>
<dbReference type="OMA" id="DCRSRFF"/>
<organism evidence="17 18">
    <name type="scientific">Dothistroma septosporum (strain NZE10 / CBS 128990)</name>
    <name type="common">Red band needle blight fungus</name>
    <name type="synonym">Mycosphaerella pini</name>
    <dbReference type="NCBI Taxonomy" id="675120"/>
    <lineage>
        <taxon>Eukaryota</taxon>
        <taxon>Fungi</taxon>
        <taxon>Dikarya</taxon>
        <taxon>Ascomycota</taxon>
        <taxon>Pezizomycotina</taxon>
        <taxon>Dothideomycetes</taxon>
        <taxon>Dothideomycetidae</taxon>
        <taxon>Mycosphaerellales</taxon>
        <taxon>Mycosphaerellaceae</taxon>
        <taxon>Dothistroma</taxon>
    </lineage>
</organism>
<dbReference type="Proteomes" id="UP000016933">
    <property type="component" value="Unassembled WGS sequence"/>
</dbReference>
<dbReference type="SUPFAM" id="SSF88723">
    <property type="entry name" value="PIN domain-like"/>
    <property type="match status" value="1"/>
</dbReference>